<proteinExistence type="inferred from homology"/>
<sequence length="267" mass="28531">MPALKKSPKDRVLIGVIHLPALPGAPESRHPIAKITDHAVTEAEMLLGESFDGLIVENYGDAPFYPADVPPITTASMARIVHAIRKLGDFLLGVNVLRNDATAALSIAEACGADFIRINIHTGAFTTDQGIIEGRAHETMRLRKHLNSSVEIWTDLLCKHASPLAPVSLEDAAHDLVTRGQADRLIITGSRTGIPASAEDLDDLLEMGLDRDIYVGSGVKAENLGQFTKAAGVIIGSAIRRGGVAGAPLDIKRIRQFVSAWKSIDKG</sequence>
<organism evidence="2 3">
    <name type="scientific">Eiseniibacteriota bacterium</name>
    <dbReference type="NCBI Taxonomy" id="2212470"/>
    <lineage>
        <taxon>Bacteria</taxon>
        <taxon>Candidatus Eiseniibacteriota</taxon>
    </lineage>
</organism>
<dbReference type="Proteomes" id="UP000777784">
    <property type="component" value="Unassembled WGS sequence"/>
</dbReference>
<gene>
    <name evidence="2" type="ORF">KJ970_05595</name>
</gene>
<comment type="caution">
    <text evidence="2">The sequence shown here is derived from an EMBL/GenBank/DDBJ whole genome shotgun (WGS) entry which is preliminary data.</text>
</comment>
<dbReference type="NCBIfam" id="TIGR00259">
    <property type="entry name" value="thylakoid_BtpA"/>
    <property type="match status" value="1"/>
</dbReference>
<dbReference type="InterPro" id="IPR005137">
    <property type="entry name" value="BtpA"/>
</dbReference>
<reference evidence="2" key="1">
    <citation type="submission" date="2021-05" db="EMBL/GenBank/DDBJ databases">
        <title>Energy efficiency and biological interactions define the core microbiome of deep oligotrophic groundwater.</title>
        <authorList>
            <person name="Mehrshad M."/>
            <person name="Lopez-Fernandez M."/>
            <person name="Bell E."/>
            <person name="Bernier-Latmani R."/>
            <person name="Bertilsson S."/>
            <person name="Dopson M."/>
        </authorList>
    </citation>
    <scope>NUCLEOTIDE SEQUENCE</scope>
    <source>
        <strain evidence="2">Modern_marine.mb.64</strain>
    </source>
</reference>
<dbReference type="InterPro" id="IPR011060">
    <property type="entry name" value="RibuloseP-bd_barrel"/>
</dbReference>
<accession>A0A948W2V3</accession>
<dbReference type="EMBL" id="JAHJDP010000030">
    <property type="protein sequence ID" value="MBU2690382.1"/>
    <property type="molecule type" value="Genomic_DNA"/>
</dbReference>
<evidence type="ECO:0000313" key="3">
    <source>
        <dbReference type="Proteomes" id="UP000777784"/>
    </source>
</evidence>
<dbReference type="PANTHER" id="PTHR21381">
    <property type="entry name" value="ZGC:162297"/>
    <property type="match status" value="1"/>
</dbReference>
<protein>
    <submittedName>
        <fullName evidence="2">BtpA/SgcQ family protein</fullName>
    </submittedName>
</protein>
<evidence type="ECO:0000256" key="1">
    <source>
        <dbReference type="ARBA" id="ARBA00006007"/>
    </source>
</evidence>
<dbReference type="PANTHER" id="PTHR21381:SF3">
    <property type="entry name" value="SGC REGION PROTEIN SGCQ-RELATED"/>
    <property type="match status" value="1"/>
</dbReference>
<evidence type="ECO:0000313" key="2">
    <source>
        <dbReference type="EMBL" id="MBU2690382.1"/>
    </source>
</evidence>
<comment type="similarity">
    <text evidence="1">Belongs to the BtpA family.</text>
</comment>
<dbReference type="Pfam" id="PF03437">
    <property type="entry name" value="BtpA"/>
    <property type="match status" value="1"/>
</dbReference>
<name>A0A948W2V3_UNCEI</name>
<dbReference type="PIRSF" id="PIRSF005956">
    <property type="entry name" value="BtpA"/>
    <property type="match status" value="1"/>
</dbReference>
<dbReference type="AlphaFoldDB" id="A0A948W2V3"/>
<dbReference type="SUPFAM" id="SSF51366">
    <property type="entry name" value="Ribulose-phoshate binding barrel"/>
    <property type="match status" value="1"/>
</dbReference>